<dbReference type="InterPro" id="IPR000073">
    <property type="entry name" value="AB_hydrolase_1"/>
</dbReference>
<evidence type="ECO:0000313" key="3">
    <source>
        <dbReference type="EMBL" id="MCS0585038.1"/>
    </source>
</evidence>
<dbReference type="PANTHER" id="PTHR10794">
    <property type="entry name" value="ABHYDROLASE DOMAIN-CONTAINING PROTEIN"/>
    <property type="match status" value="1"/>
</dbReference>
<organism evidence="3 4">
    <name type="scientific">Massilia pinisoli</name>
    <dbReference type="NCBI Taxonomy" id="1772194"/>
    <lineage>
        <taxon>Bacteria</taxon>
        <taxon>Pseudomonadati</taxon>
        <taxon>Pseudomonadota</taxon>
        <taxon>Betaproteobacteria</taxon>
        <taxon>Burkholderiales</taxon>
        <taxon>Oxalobacteraceae</taxon>
        <taxon>Telluria group</taxon>
        <taxon>Massilia</taxon>
    </lineage>
</organism>
<dbReference type="Pfam" id="PF00561">
    <property type="entry name" value="Abhydrolase_1"/>
    <property type="match status" value="1"/>
</dbReference>
<gene>
    <name evidence="3" type="ORF">NX784_25955</name>
</gene>
<dbReference type="RefSeq" id="WP_258819573.1">
    <property type="nucleotide sequence ID" value="NZ_JANUGW010000028.1"/>
</dbReference>
<feature type="domain" description="AB hydrolase-1" evidence="2">
    <location>
        <begin position="68"/>
        <end position="306"/>
    </location>
</feature>
<evidence type="ECO:0000259" key="2">
    <source>
        <dbReference type="Pfam" id="PF00561"/>
    </source>
</evidence>
<dbReference type="PANTHER" id="PTHR10794:SF94">
    <property type="entry name" value="ESTERASE YHET-RELATED"/>
    <property type="match status" value="1"/>
</dbReference>
<evidence type="ECO:0000256" key="1">
    <source>
        <dbReference type="ARBA" id="ARBA00010884"/>
    </source>
</evidence>
<dbReference type="GO" id="GO:0016787">
    <property type="term" value="F:hydrolase activity"/>
    <property type="evidence" value="ECO:0007669"/>
    <property type="project" value="UniProtKB-KW"/>
</dbReference>
<keyword evidence="4" id="KW-1185">Reference proteome</keyword>
<reference evidence="3 4" key="1">
    <citation type="submission" date="2022-08" db="EMBL/GenBank/DDBJ databases">
        <title>Reclassification of Massilia species as members of the genera Telluria, Duganella, Pseudoduganella, Mokoshia gen. nov. and Zemynaea gen. nov. using orthogonal and non-orthogonal genome-based approaches.</title>
        <authorList>
            <person name="Bowman J.P."/>
        </authorList>
    </citation>
    <scope>NUCLEOTIDE SEQUENCE [LARGE SCALE GENOMIC DNA]</scope>
    <source>
        <strain evidence="3 4">JCM 31316</strain>
    </source>
</reference>
<sequence length="349" mass="37830">MSPARAAASAASDYRSPWWLPGGDLQTIYPAVCIAKPAVAYRRERWDTPCGHDFIDVDLVDGTAADAPCVLLFHGLEGSSDSHYARSLMAAVADRGWHGAIPHFRGCSGEANLAPRFYHSGDAEELDWIIRRLRPRYPGPFYAAGVSLGGNAMLRWLGEQGHGADIVDAAVSVSAPLDLAAGGVALSSGFNRLYTRMFLQTLKPKALAKLERFPGLFDRDRLLAANDLYSFDNVVTAPLHGYRDTDDYWHRASARHVLHDIVVPTLVLNAKNDPFLPGRHLPQTAAPAVTLAYPATGGHVGFSTGPAFPPFSGRLDWLPQRILTFFDDVAGRAAPHATRAPTPARVCQA</sequence>
<accession>A0ABT1ZYN7</accession>
<dbReference type="Gene3D" id="3.40.50.1820">
    <property type="entry name" value="alpha/beta hydrolase"/>
    <property type="match status" value="1"/>
</dbReference>
<keyword evidence="3" id="KW-0378">Hydrolase</keyword>
<evidence type="ECO:0000313" key="4">
    <source>
        <dbReference type="Proteomes" id="UP001204151"/>
    </source>
</evidence>
<name>A0ABT1ZYN7_9BURK</name>
<comment type="caution">
    <text evidence="3">The sequence shown here is derived from an EMBL/GenBank/DDBJ whole genome shotgun (WGS) entry which is preliminary data.</text>
</comment>
<comment type="similarity">
    <text evidence="1">Belongs to the AB hydrolase superfamily. AB hydrolase 4 family.</text>
</comment>
<dbReference type="PIRSF" id="PIRSF005211">
    <property type="entry name" value="Ab_hydro_YheT"/>
    <property type="match status" value="1"/>
</dbReference>
<dbReference type="Proteomes" id="UP001204151">
    <property type="component" value="Unassembled WGS sequence"/>
</dbReference>
<dbReference type="InterPro" id="IPR050960">
    <property type="entry name" value="AB_hydrolase_4_sf"/>
</dbReference>
<proteinExistence type="inferred from homology"/>
<dbReference type="EMBL" id="JANUGW010000028">
    <property type="protein sequence ID" value="MCS0585038.1"/>
    <property type="molecule type" value="Genomic_DNA"/>
</dbReference>
<protein>
    <submittedName>
        <fullName evidence="3">Alpha/beta fold hydrolase</fullName>
    </submittedName>
</protein>
<dbReference type="InterPro" id="IPR012020">
    <property type="entry name" value="ABHD4"/>
</dbReference>
<dbReference type="InterPro" id="IPR029058">
    <property type="entry name" value="AB_hydrolase_fold"/>
</dbReference>
<dbReference type="SUPFAM" id="SSF53474">
    <property type="entry name" value="alpha/beta-Hydrolases"/>
    <property type="match status" value="1"/>
</dbReference>